<feature type="repeat" description="TPR" evidence="1">
    <location>
        <begin position="128"/>
        <end position="161"/>
    </location>
</feature>
<feature type="repeat" description="TPR" evidence="1">
    <location>
        <begin position="162"/>
        <end position="195"/>
    </location>
</feature>
<dbReference type="Proteomes" id="UP000587070">
    <property type="component" value="Unassembled WGS sequence"/>
</dbReference>
<dbReference type="RefSeq" id="WP_184415064.1">
    <property type="nucleotide sequence ID" value="NZ_JACIGE010000006.1"/>
</dbReference>
<dbReference type="Pfam" id="PF13371">
    <property type="entry name" value="TPR_9"/>
    <property type="match status" value="1"/>
</dbReference>
<sequence length="539" mass="58741">MLLAAIELRQRDDWPGALDCLDAALNINPGFLPLQVERGLVLAHLRRYEEALDALDCFLRQVPASAVIAAQRDEIVQQACAALDAQLHEQPADLPARLRRAGIFCRSDRYAHALRDFAAVLRVDREHVDALNGMGGVLLALDRHDEAAATYARALSLAPERAEIAYNLGNVLQQQGHFAEARVAYVRAIEQLPDFAEAHLEIAHCWLAQGSPRALADLEWRWLTQQLSGERLASGRPLWLGCAATAAPAMADAGAGGADLSGKTLLVWAEQGFGDTLQFVRFVPLVLQLTRAARVILRVQQALCRLLAGLDPRLQVIGDEEALPAHELQCPLLSLPLALGFNAQPALAFIPVLGDASAYLRADPGAVARWGAILRQKRRLRVGLAWAGRQRAPRNRTRDLPLAELLPLAGIDVELISLQKEIPLADTATLASFPRLRCLADAHASAFEDFASTAALIENLDLVISVDSAVAHLAGGLGKPCCLLLRYGSEWRWQRGRSDSPWYPSLRIFRQQRAGDWRGVVAELRVALVALLAGQSLAA</sequence>
<dbReference type="PROSITE" id="PS50005">
    <property type="entry name" value="TPR"/>
    <property type="match status" value="2"/>
</dbReference>
<dbReference type="InterPro" id="IPR052943">
    <property type="entry name" value="TMTC_O-mannosyl-trnsfr"/>
</dbReference>
<dbReference type="Gene3D" id="3.40.50.2000">
    <property type="entry name" value="Glycogen Phosphorylase B"/>
    <property type="match status" value="1"/>
</dbReference>
<comment type="caution">
    <text evidence="2">The sequence shown here is derived from an EMBL/GenBank/DDBJ whole genome shotgun (WGS) entry which is preliminary data.</text>
</comment>
<dbReference type="AlphaFoldDB" id="A0A840G6L2"/>
<dbReference type="PANTHER" id="PTHR44809">
    <property type="match status" value="1"/>
</dbReference>
<dbReference type="PANTHER" id="PTHR44809:SF1">
    <property type="entry name" value="PROTEIN O-MANNOSYL-TRANSFERASE TMTC1"/>
    <property type="match status" value="1"/>
</dbReference>
<organism evidence="2 3">
    <name type="scientific">Rhodocyclus tenuis</name>
    <name type="common">Rhodospirillum tenue</name>
    <dbReference type="NCBI Taxonomy" id="1066"/>
    <lineage>
        <taxon>Bacteria</taxon>
        <taxon>Pseudomonadati</taxon>
        <taxon>Pseudomonadota</taxon>
        <taxon>Betaproteobacteria</taxon>
        <taxon>Rhodocyclales</taxon>
        <taxon>Rhodocyclaceae</taxon>
        <taxon>Rhodocyclus</taxon>
    </lineage>
</organism>
<gene>
    <name evidence="2" type="ORF">GGD90_001879</name>
</gene>
<dbReference type="InterPro" id="IPR019734">
    <property type="entry name" value="TPR_rpt"/>
</dbReference>
<evidence type="ECO:0000313" key="3">
    <source>
        <dbReference type="Proteomes" id="UP000587070"/>
    </source>
</evidence>
<evidence type="ECO:0000256" key="1">
    <source>
        <dbReference type="PROSITE-ProRule" id="PRU00339"/>
    </source>
</evidence>
<dbReference type="EMBL" id="JACIGE010000006">
    <property type="protein sequence ID" value="MBB4247505.1"/>
    <property type="molecule type" value="Genomic_DNA"/>
</dbReference>
<keyword evidence="1" id="KW-0802">TPR repeat</keyword>
<dbReference type="SUPFAM" id="SSF48452">
    <property type="entry name" value="TPR-like"/>
    <property type="match status" value="1"/>
</dbReference>
<dbReference type="InterPro" id="IPR011990">
    <property type="entry name" value="TPR-like_helical_dom_sf"/>
</dbReference>
<dbReference type="InterPro" id="IPR002201">
    <property type="entry name" value="Glyco_trans_9"/>
</dbReference>
<protein>
    <submittedName>
        <fullName evidence="2">Thioredoxin-like negative regulator of GroEL</fullName>
    </submittedName>
</protein>
<reference evidence="2 3" key="1">
    <citation type="submission" date="2020-08" db="EMBL/GenBank/DDBJ databases">
        <title>Genome sequencing of Purple Non-Sulfur Bacteria from various extreme environments.</title>
        <authorList>
            <person name="Mayer M."/>
        </authorList>
    </citation>
    <scope>NUCLEOTIDE SEQUENCE [LARGE SCALE GENOMIC DNA]</scope>
    <source>
        <strain evidence="2 3">2761</strain>
    </source>
</reference>
<dbReference type="SUPFAM" id="SSF53756">
    <property type="entry name" value="UDP-Glycosyltransferase/glycogen phosphorylase"/>
    <property type="match status" value="1"/>
</dbReference>
<evidence type="ECO:0000313" key="2">
    <source>
        <dbReference type="EMBL" id="MBB4247505.1"/>
    </source>
</evidence>
<dbReference type="SMART" id="SM00028">
    <property type="entry name" value="TPR"/>
    <property type="match status" value="5"/>
</dbReference>
<dbReference type="Pfam" id="PF01075">
    <property type="entry name" value="Glyco_transf_9"/>
    <property type="match status" value="1"/>
</dbReference>
<dbReference type="Pfam" id="PF13424">
    <property type="entry name" value="TPR_12"/>
    <property type="match status" value="1"/>
</dbReference>
<name>A0A840G6L2_RHOTE</name>
<dbReference type="Gene3D" id="1.25.40.10">
    <property type="entry name" value="Tetratricopeptide repeat domain"/>
    <property type="match status" value="3"/>
</dbReference>
<keyword evidence="3" id="KW-1185">Reference proteome</keyword>
<dbReference type="GO" id="GO:0016757">
    <property type="term" value="F:glycosyltransferase activity"/>
    <property type="evidence" value="ECO:0007669"/>
    <property type="project" value="InterPro"/>
</dbReference>
<accession>A0A840G6L2</accession>
<proteinExistence type="predicted"/>